<evidence type="ECO:0000259" key="2">
    <source>
        <dbReference type="PROSITE" id="PS51781"/>
    </source>
</evidence>
<organism evidence="3 4">
    <name type="scientific">Serpentinicella alkaliphila</name>
    <dbReference type="NCBI Taxonomy" id="1734049"/>
    <lineage>
        <taxon>Bacteria</taxon>
        <taxon>Bacillati</taxon>
        <taxon>Bacillota</taxon>
        <taxon>Clostridia</taxon>
        <taxon>Peptostreptococcales</taxon>
        <taxon>Natronincolaceae</taxon>
        <taxon>Serpentinicella</taxon>
    </lineage>
</organism>
<dbReference type="CDD" id="cd00174">
    <property type="entry name" value="SH3"/>
    <property type="match status" value="1"/>
</dbReference>
<dbReference type="CDD" id="cd05379">
    <property type="entry name" value="CAP_bacterial"/>
    <property type="match status" value="1"/>
</dbReference>
<dbReference type="Pfam" id="PF00188">
    <property type="entry name" value="CAP"/>
    <property type="match status" value="1"/>
</dbReference>
<protein>
    <submittedName>
        <fullName evidence="3">Putative YkwD family protein</fullName>
    </submittedName>
</protein>
<dbReference type="InterPro" id="IPR014044">
    <property type="entry name" value="CAP_dom"/>
</dbReference>
<dbReference type="SUPFAM" id="SSF50044">
    <property type="entry name" value="SH3-domain"/>
    <property type="match status" value="1"/>
</dbReference>
<evidence type="ECO:0000313" key="3">
    <source>
        <dbReference type="EMBL" id="TCQ07093.1"/>
    </source>
</evidence>
<name>A0A4R2UH59_9FIRM</name>
<gene>
    <name evidence="3" type="ORF">EDD79_100289</name>
</gene>
<reference evidence="3 4" key="1">
    <citation type="submission" date="2019-03" db="EMBL/GenBank/DDBJ databases">
        <title>Genomic Encyclopedia of Type Strains, Phase IV (KMG-IV): sequencing the most valuable type-strain genomes for metagenomic binning, comparative biology and taxonomic classification.</title>
        <authorList>
            <person name="Goeker M."/>
        </authorList>
    </citation>
    <scope>NUCLEOTIDE SEQUENCE [LARGE SCALE GENOMIC DNA]</scope>
    <source>
        <strain evidence="3 4">DSM 100013</strain>
    </source>
</reference>
<dbReference type="SUPFAM" id="SSF55797">
    <property type="entry name" value="PR-1-like"/>
    <property type="match status" value="1"/>
</dbReference>
<dbReference type="EMBL" id="SLYC01000002">
    <property type="protein sequence ID" value="TCQ07093.1"/>
    <property type="molecule type" value="Genomic_DNA"/>
</dbReference>
<keyword evidence="4" id="KW-1185">Reference proteome</keyword>
<dbReference type="Proteomes" id="UP000295504">
    <property type="component" value="Unassembled WGS sequence"/>
</dbReference>
<dbReference type="PROSITE" id="PS51781">
    <property type="entry name" value="SH3B"/>
    <property type="match status" value="1"/>
</dbReference>
<dbReference type="Gene3D" id="3.40.33.10">
    <property type="entry name" value="CAP"/>
    <property type="match status" value="1"/>
</dbReference>
<dbReference type="PANTHER" id="PTHR31157:SF1">
    <property type="entry name" value="SCP DOMAIN-CONTAINING PROTEIN"/>
    <property type="match status" value="1"/>
</dbReference>
<dbReference type="RefSeq" id="WP_132847438.1">
    <property type="nucleotide sequence ID" value="NZ_CP058648.1"/>
</dbReference>
<dbReference type="AlphaFoldDB" id="A0A4R2UH59"/>
<dbReference type="PANTHER" id="PTHR31157">
    <property type="entry name" value="SCP DOMAIN-CONTAINING PROTEIN"/>
    <property type="match status" value="1"/>
</dbReference>
<dbReference type="InterPro" id="IPR036028">
    <property type="entry name" value="SH3-like_dom_sf"/>
</dbReference>
<evidence type="ECO:0000256" key="1">
    <source>
        <dbReference type="SAM" id="MobiDB-lite"/>
    </source>
</evidence>
<proteinExistence type="predicted"/>
<dbReference type="NCBIfam" id="TIGR02909">
    <property type="entry name" value="spore_YkwD"/>
    <property type="match status" value="1"/>
</dbReference>
<feature type="compositionally biased region" description="Low complexity" evidence="1">
    <location>
        <begin position="202"/>
        <end position="225"/>
    </location>
</feature>
<sequence length="361" mass="40367">MKRKFLILTIIAILAITGCRGQERPIPRDQLETTQSSIFDMARIEYCKITSDNAEVKSGFGNQFDKIGTLKRNDVVRVLDHVGDWYAVQLDNNRIGCIPTNLAQPVIREDETVTPAPDQQTPDLETDPDVVGIPAEEQEQPARDQRDIALVPTPQAPGTTRTVPGTPDDTRIGQDELAPGGQTPGTQTPQAPEVERTDTRRTPATTEEPPIQQTPARQQPQQQQPAEGPIRELSDQERQMVDLVNQARQQNDLQPLQVDLELTRVARIKSQDMVDQNYFSHYSPTYGSPFEMLDSFGIKYLHAGENLAGNNNVQNAHTALMNSSGHRKNILNPNFTHIGIGVRPSNRYGYIYTQLFISKPR</sequence>
<accession>A0A4R2UH59</accession>
<dbReference type="Gene3D" id="2.30.30.40">
    <property type="entry name" value="SH3 Domains"/>
    <property type="match status" value="1"/>
</dbReference>
<feature type="compositionally biased region" description="Low complexity" evidence="1">
    <location>
        <begin position="179"/>
        <end position="190"/>
    </location>
</feature>
<feature type="region of interest" description="Disordered" evidence="1">
    <location>
        <begin position="137"/>
        <end position="231"/>
    </location>
</feature>
<comment type="caution">
    <text evidence="3">The sequence shown here is derived from an EMBL/GenBank/DDBJ whole genome shotgun (WGS) entry which is preliminary data.</text>
</comment>
<dbReference type="OrthoDB" id="9783944at2"/>
<dbReference type="InterPro" id="IPR035940">
    <property type="entry name" value="CAP_sf"/>
</dbReference>
<evidence type="ECO:0000313" key="4">
    <source>
        <dbReference type="Proteomes" id="UP000295504"/>
    </source>
</evidence>
<dbReference type="InterPro" id="IPR003646">
    <property type="entry name" value="SH3-like_bac-type"/>
</dbReference>
<dbReference type="PROSITE" id="PS51257">
    <property type="entry name" value="PROKAR_LIPOPROTEIN"/>
    <property type="match status" value="1"/>
</dbReference>
<feature type="domain" description="SH3b" evidence="2">
    <location>
        <begin position="44"/>
        <end position="107"/>
    </location>
</feature>
<dbReference type="InterPro" id="IPR014258">
    <property type="entry name" value="CAP_domain_YkwD-like"/>
</dbReference>